<dbReference type="PANTHER" id="PTHR31310:SF7">
    <property type="entry name" value="PA-PHOSPHATASE RELATED-FAMILY PROTEIN DDB_G0268928"/>
    <property type="match status" value="1"/>
</dbReference>
<keyword evidence="3 5" id="KW-1133">Transmembrane helix</keyword>
<protein>
    <recommendedName>
        <fullName evidence="6">Inositolphosphotransferase Aur1/Ipt1 domain-containing protein</fullName>
    </recommendedName>
</protein>
<evidence type="ECO:0000256" key="1">
    <source>
        <dbReference type="ARBA" id="ARBA00004141"/>
    </source>
</evidence>
<evidence type="ECO:0000313" key="7">
    <source>
        <dbReference type="EMBL" id="CAF0953499.1"/>
    </source>
</evidence>
<dbReference type="Gene3D" id="1.20.144.10">
    <property type="entry name" value="Phosphatidic acid phosphatase type 2/haloperoxidase"/>
    <property type="match status" value="1"/>
</dbReference>
<dbReference type="PANTHER" id="PTHR31310">
    <property type="match status" value="1"/>
</dbReference>
<name>A0A814DFJ8_9BILA</name>
<dbReference type="Pfam" id="PF14378">
    <property type="entry name" value="PAP2_3"/>
    <property type="match status" value="1"/>
</dbReference>
<feature type="transmembrane region" description="Helical" evidence="5">
    <location>
        <begin position="80"/>
        <end position="110"/>
    </location>
</feature>
<comment type="caution">
    <text evidence="7">The sequence shown here is derived from an EMBL/GenBank/DDBJ whole genome shotgun (WGS) entry which is preliminary data.</text>
</comment>
<evidence type="ECO:0000313" key="8">
    <source>
        <dbReference type="Proteomes" id="UP000663879"/>
    </source>
</evidence>
<dbReference type="GO" id="GO:0016020">
    <property type="term" value="C:membrane"/>
    <property type="evidence" value="ECO:0007669"/>
    <property type="project" value="UniProtKB-SubCell"/>
</dbReference>
<sequence>MLGVLIQYIIPTPPPWMLLMDEKIQEANFYRVDVLLHFKLFKSIYSQSKLVCGAFPSLHTAWPSIIFFGGQYWIGKWFCLGHVCLIAFAALYSMHHYLIDILFGILLAFISCEIGKKIIEIENEEDNNDKKLKQFIIV</sequence>
<dbReference type="OrthoDB" id="5784at2759"/>
<gene>
    <name evidence="7" type="ORF">OXX778_LOCUS14070</name>
</gene>
<evidence type="ECO:0000259" key="6">
    <source>
        <dbReference type="Pfam" id="PF14378"/>
    </source>
</evidence>
<reference evidence="7" key="1">
    <citation type="submission" date="2021-02" db="EMBL/GenBank/DDBJ databases">
        <authorList>
            <person name="Nowell W R."/>
        </authorList>
    </citation>
    <scope>NUCLEOTIDE SEQUENCE</scope>
    <source>
        <strain evidence="7">Ploen Becks lab</strain>
    </source>
</reference>
<keyword evidence="4 5" id="KW-0472">Membrane</keyword>
<evidence type="ECO:0000256" key="4">
    <source>
        <dbReference type="ARBA" id="ARBA00023136"/>
    </source>
</evidence>
<keyword evidence="8" id="KW-1185">Reference proteome</keyword>
<organism evidence="7 8">
    <name type="scientific">Brachionus calyciflorus</name>
    <dbReference type="NCBI Taxonomy" id="104777"/>
    <lineage>
        <taxon>Eukaryota</taxon>
        <taxon>Metazoa</taxon>
        <taxon>Spiralia</taxon>
        <taxon>Gnathifera</taxon>
        <taxon>Rotifera</taxon>
        <taxon>Eurotatoria</taxon>
        <taxon>Monogononta</taxon>
        <taxon>Pseudotrocha</taxon>
        <taxon>Ploima</taxon>
        <taxon>Brachionidae</taxon>
        <taxon>Brachionus</taxon>
    </lineage>
</organism>
<dbReference type="EMBL" id="CAJNOC010002824">
    <property type="protein sequence ID" value="CAF0953499.1"/>
    <property type="molecule type" value="Genomic_DNA"/>
</dbReference>
<dbReference type="InterPro" id="IPR052185">
    <property type="entry name" value="IPC_Synthase-Related"/>
</dbReference>
<evidence type="ECO:0000256" key="5">
    <source>
        <dbReference type="SAM" id="Phobius"/>
    </source>
</evidence>
<dbReference type="InterPro" id="IPR026841">
    <property type="entry name" value="Aur1/Ipt1"/>
</dbReference>
<evidence type="ECO:0000256" key="2">
    <source>
        <dbReference type="ARBA" id="ARBA00022692"/>
    </source>
</evidence>
<dbReference type="Proteomes" id="UP000663879">
    <property type="component" value="Unassembled WGS sequence"/>
</dbReference>
<comment type="subcellular location">
    <subcellularLocation>
        <location evidence="1">Membrane</location>
        <topology evidence="1">Multi-pass membrane protein</topology>
    </subcellularLocation>
</comment>
<keyword evidence="2 5" id="KW-0812">Transmembrane</keyword>
<proteinExistence type="predicted"/>
<feature type="transmembrane region" description="Helical" evidence="5">
    <location>
        <begin position="50"/>
        <end position="74"/>
    </location>
</feature>
<evidence type="ECO:0000256" key="3">
    <source>
        <dbReference type="ARBA" id="ARBA00022989"/>
    </source>
</evidence>
<dbReference type="AlphaFoldDB" id="A0A814DFJ8"/>
<feature type="domain" description="Inositolphosphotransferase Aur1/Ipt1" evidence="6">
    <location>
        <begin position="2"/>
        <end position="111"/>
    </location>
</feature>
<accession>A0A814DFJ8</accession>